<dbReference type="InterPro" id="IPR012171">
    <property type="entry name" value="Fatty_acid_desaturase"/>
</dbReference>
<feature type="domain" description="Fatty acid desaturase" evidence="1">
    <location>
        <begin position="62"/>
        <end position="287"/>
    </location>
</feature>
<dbReference type="PANTHER" id="PTHR19353:SF19">
    <property type="entry name" value="DELTA(5) FATTY ACID DESATURASE C-RELATED"/>
    <property type="match status" value="1"/>
</dbReference>
<dbReference type="CDD" id="cd03510">
    <property type="entry name" value="Rhizobitoxine-FADS-like"/>
    <property type="match status" value="1"/>
</dbReference>
<dbReference type="PANTHER" id="PTHR19353">
    <property type="entry name" value="FATTY ACID DESATURASE 2"/>
    <property type="match status" value="1"/>
</dbReference>
<sequence>MDHLSGAEQGMSTTMKLSEAVTKEELRELRKKSDLRALATLSWNWGLIIAAFAIAIIWPNPLTILAGIIILGGRQLGLGIINHDCAHHAFFKSAKVDEFVGHYLAGAPMNISLPAYRAYHLKHHKYAGTPDDPDIIFVKYYPVSKDSLRRKFIRDLTGQTGFRDTLRKIRNFRLSRNWPWLTFHILLLGTLTAAGAPWAYLMWWAAELFVYPAIVRLRQIGEHGTVADRSQLDPRLNTGTTIAPFWQRVLIAPNDVNYHLEHHMFASIPPYRLKRLHQLLSSRGYYDGYQCISRGYGQVLSRAVRGDEPGMVPAE</sequence>
<dbReference type="RefSeq" id="WP_233346849.1">
    <property type="nucleotide sequence ID" value="NZ_AWFA01000049.1"/>
</dbReference>
<dbReference type="AlphaFoldDB" id="A0A062TW01"/>
<proteinExistence type="predicted"/>
<dbReference type="eggNOG" id="COG3239">
    <property type="taxonomic scope" value="Bacteria"/>
</dbReference>
<dbReference type="GO" id="GO:0008610">
    <property type="term" value="P:lipid biosynthetic process"/>
    <property type="evidence" value="ECO:0007669"/>
    <property type="project" value="UniProtKB-ARBA"/>
</dbReference>
<evidence type="ECO:0000259" key="1">
    <source>
        <dbReference type="Pfam" id="PF00487"/>
    </source>
</evidence>
<organism evidence="2 3">
    <name type="scientific">Hyphomonas pacifica</name>
    <dbReference type="NCBI Taxonomy" id="1280941"/>
    <lineage>
        <taxon>Bacteria</taxon>
        <taxon>Pseudomonadati</taxon>
        <taxon>Pseudomonadota</taxon>
        <taxon>Alphaproteobacteria</taxon>
        <taxon>Hyphomonadales</taxon>
        <taxon>Hyphomonadaceae</taxon>
        <taxon>Hyphomonas</taxon>
    </lineage>
</organism>
<dbReference type="InterPro" id="IPR005804">
    <property type="entry name" value="FA_desaturase_dom"/>
</dbReference>
<dbReference type="GO" id="GO:0016020">
    <property type="term" value="C:membrane"/>
    <property type="evidence" value="ECO:0007669"/>
    <property type="project" value="TreeGrafter"/>
</dbReference>
<evidence type="ECO:0000313" key="3">
    <source>
        <dbReference type="Proteomes" id="UP000249123"/>
    </source>
</evidence>
<dbReference type="STRING" id="1280941.HY2_16255"/>
<feature type="non-terminal residue" evidence="2">
    <location>
        <position position="1"/>
    </location>
</feature>
<gene>
    <name evidence="2" type="ORF">HY3_16665</name>
</gene>
<comment type="caution">
    <text evidence="2">The sequence shown here is derived from an EMBL/GenBank/DDBJ whole genome shotgun (WGS) entry which is preliminary data.</text>
</comment>
<accession>A0A062TW01</accession>
<reference evidence="2 3" key="1">
    <citation type="submission" date="2013-04" db="EMBL/GenBank/DDBJ databases">
        <title>Hyphomonas sp. T24B3 Genome Sequencing.</title>
        <authorList>
            <person name="Lai Q."/>
            <person name="Shao Z."/>
        </authorList>
    </citation>
    <scope>NUCLEOTIDE SEQUENCE [LARGE SCALE GENOMIC DNA]</scope>
    <source>
        <strain evidence="2 3">T24B3</strain>
    </source>
</reference>
<evidence type="ECO:0000313" key="2">
    <source>
        <dbReference type="EMBL" id="RAN31417.1"/>
    </source>
</evidence>
<dbReference type="EMBL" id="AWFB01000050">
    <property type="protein sequence ID" value="RAN31417.1"/>
    <property type="molecule type" value="Genomic_DNA"/>
</dbReference>
<keyword evidence="3" id="KW-1185">Reference proteome</keyword>
<dbReference type="Proteomes" id="UP000249123">
    <property type="component" value="Unassembled WGS sequence"/>
</dbReference>
<name>A0A062TW01_9PROT</name>
<protein>
    <submittedName>
        <fullName evidence="2">Fatty acid desaturase</fullName>
    </submittedName>
</protein>
<dbReference type="GO" id="GO:0016717">
    <property type="term" value="F:oxidoreductase activity, acting on paired donors, with oxidation of a pair of donors resulting in the reduction of molecular oxygen to two molecules of water"/>
    <property type="evidence" value="ECO:0007669"/>
    <property type="project" value="TreeGrafter"/>
</dbReference>
<dbReference type="Pfam" id="PF00487">
    <property type="entry name" value="FA_desaturase"/>
    <property type="match status" value="1"/>
</dbReference>